<dbReference type="Proteomes" id="UP000266841">
    <property type="component" value="Unassembled WGS sequence"/>
</dbReference>
<feature type="region of interest" description="Disordered" evidence="1">
    <location>
        <begin position="164"/>
        <end position="196"/>
    </location>
</feature>
<dbReference type="AlphaFoldDB" id="K0RG54"/>
<evidence type="ECO:0000313" key="2">
    <source>
        <dbReference type="EMBL" id="EJK51259.1"/>
    </source>
</evidence>
<evidence type="ECO:0000256" key="1">
    <source>
        <dbReference type="SAM" id="MobiDB-lite"/>
    </source>
</evidence>
<comment type="caution">
    <text evidence="2">The sequence shown here is derived from an EMBL/GenBank/DDBJ whole genome shotgun (WGS) entry which is preliminary data.</text>
</comment>
<organism evidence="2 3">
    <name type="scientific">Thalassiosira oceanica</name>
    <name type="common">Marine diatom</name>
    <dbReference type="NCBI Taxonomy" id="159749"/>
    <lineage>
        <taxon>Eukaryota</taxon>
        <taxon>Sar</taxon>
        <taxon>Stramenopiles</taxon>
        <taxon>Ochrophyta</taxon>
        <taxon>Bacillariophyta</taxon>
        <taxon>Coscinodiscophyceae</taxon>
        <taxon>Thalassiosirophycidae</taxon>
        <taxon>Thalassiosirales</taxon>
        <taxon>Thalassiosiraceae</taxon>
        <taxon>Thalassiosira</taxon>
    </lineage>
</organism>
<gene>
    <name evidence="2" type="ORF">THAOC_29584</name>
</gene>
<name>K0RG54_THAOC</name>
<accession>K0RG54</accession>
<protein>
    <submittedName>
        <fullName evidence="2">Uncharacterized protein</fullName>
    </submittedName>
</protein>
<proteinExistence type="predicted"/>
<feature type="compositionally biased region" description="Basic and acidic residues" evidence="1">
    <location>
        <begin position="183"/>
        <end position="194"/>
    </location>
</feature>
<reference evidence="2 3" key="1">
    <citation type="journal article" date="2012" name="Genome Biol.">
        <title>Genome and low-iron response of an oceanic diatom adapted to chronic iron limitation.</title>
        <authorList>
            <person name="Lommer M."/>
            <person name="Specht M."/>
            <person name="Roy A.S."/>
            <person name="Kraemer L."/>
            <person name="Andreson R."/>
            <person name="Gutowska M.A."/>
            <person name="Wolf J."/>
            <person name="Bergner S.V."/>
            <person name="Schilhabel M.B."/>
            <person name="Klostermeier U.C."/>
            <person name="Beiko R.G."/>
            <person name="Rosenstiel P."/>
            <person name="Hippler M."/>
            <person name="Laroche J."/>
        </authorList>
    </citation>
    <scope>NUCLEOTIDE SEQUENCE [LARGE SCALE GENOMIC DNA]</scope>
    <source>
        <strain evidence="2 3">CCMP1005</strain>
    </source>
</reference>
<evidence type="ECO:0000313" key="3">
    <source>
        <dbReference type="Proteomes" id="UP000266841"/>
    </source>
</evidence>
<dbReference type="EMBL" id="AGNL01041937">
    <property type="protein sequence ID" value="EJK51259.1"/>
    <property type="molecule type" value="Genomic_DNA"/>
</dbReference>
<keyword evidence="3" id="KW-1185">Reference proteome</keyword>
<sequence>MRTLQLLFKFYQAKEQAISTGDTTKALPTSELRGPDTSGEALMKPAWLPREVSVTLLIDPLSFALVIVGRTVVRWRKQAGVAFELSSAIRHLLEVNMLPTSTATLDRRPRSSDIVDVYMNSAGGPVASSLSATSMSFACLSNRRHHVVRRIAYCSSCSGAGVGGIDRTDNTRRRQRGQGAGEGGREKEDVDGGGRRTTAFDVATRSTLSTWGFLSPKPLEFCGMECRAWSESTRDIPGLPPARQLKSSGLASRRTFLCVKTQHGGYAVADIMC</sequence>
<feature type="non-terminal residue" evidence="2">
    <location>
        <position position="273"/>
    </location>
</feature>